<keyword evidence="9" id="KW-0995">Kinetochore</keyword>
<organism evidence="12 13">
    <name type="scientific">Pythium oligandrum</name>
    <name type="common">Mycoparasitic fungus</name>
    <dbReference type="NCBI Taxonomy" id="41045"/>
    <lineage>
        <taxon>Eukaryota</taxon>
        <taxon>Sar</taxon>
        <taxon>Stramenopiles</taxon>
        <taxon>Oomycota</taxon>
        <taxon>Peronosporomycetes</taxon>
        <taxon>Pythiales</taxon>
        <taxon>Pythiaceae</taxon>
        <taxon>Pythium</taxon>
    </lineage>
</organism>
<evidence type="ECO:0000256" key="5">
    <source>
        <dbReference type="ARBA" id="ARBA00022776"/>
    </source>
</evidence>
<evidence type="ECO:0000256" key="4">
    <source>
        <dbReference type="ARBA" id="ARBA00022618"/>
    </source>
</evidence>
<dbReference type="GO" id="GO:0051301">
    <property type="term" value="P:cell division"/>
    <property type="evidence" value="ECO:0007669"/>
    <property type="project" value="UniProtKB-UniRule"/>
</dbReference>
<proteinExistence type="inferred from homology"/>
<dbReference type="Pfam" id="PF08234">
    <property type="entry name" value="Spindle_Spc25"/>
    <property type="match status" value="1"/>
</dbReference>
<gene>
    <name evidence="12" type="ORF">Poli38472_006778</name>
</gene>
<comment type="subunit">
    <text evidence="9">Component of the NDC80 complex.</text>
</comment>
<dbReference type="InterPro" id="IPR045143">
    <property type="entry name" value="Spc25"/>
</dbReference>
<dbReference type="GO" id="GO:0005634">
    <property type="term" value="C:nucleus"/>
    <property type="evidence" value="ECO:0007669"/>
    <property type="project" value="UniProtKB-SubCell"/>
</dbReference>
<dbReference type="PANTHER" id="PTHR14281">
    <property type="entry name" value="KINETOCHORE PROTEIN SPC25-RELATED"/>
    <property type="match status" value="1"/>
</dbReference>
<dbReference type="InterPro" id="IPR013255">
    <property type="entry name" value="Spc25_C"/>
</dbReference>
<dbReference type="AlphaFoldDB" id="A0A8K1C5P5"/>
<comment type="function">
    <text evidence="9">Acts as a component of the essential kinetochore-associated NDC80 complex, which is required for chromosome segregation and spindle checkpoint activity.</text>
</comment>
<keyword evidence="9" id="KW-0539">Nucleus</keyword>
<accession>A0A8K1C5P5</accession>
<evidence type="ECO:0000259" key="11">
    <source>
        <dbReference type="Pfam" id="PF08234"/>
    </source>
</evidence>
<feature type="domain" description="Chromosome segregation protein Spc25 C-terminal" evidence="11">
    <location>
        <begin position="160"/>
        <end position="229"/>
    </location>
</feature>
<dbReference type="GO" id="GO:0007059">
    <property type="term" value="P:chromosome segregation"/>
    <property type="evidence" value="ECO:0007669"/>
    <property type="project" value="InterPro"/>
</dbReference>
<name>A0A8K1C5P5_PYTOL</name>
<evidence type="ECO:0000256" key="6">
    <source>
        <dbReference type="ARBA" id="ARBA00023054"/>
    </source>
</evidence>
<keyword evidence="5 9" id="KW-0498">Mitosis</keyword>
<dbReference type="Proteomes" id="UP000794436">
    <property type="component" value="Unassembled WGS sequence"/>
</dbReference>
<dbReference type="CDD" id="cd23784">
    <property type="entry name" value="RWD_Spc25"/>
    <property type="match status" value="1"/>
</dbReference>
<comment type="caution">
    <text evidence="12">The sequence shown here is derived from an EMBL/GenBank/DDBJ whole genome shotgun (WGS) entry which is preliminary data.</text>
</comment>
<feature type="coiled-coil region" evidence="10">
    <location>
        <begin position="106"/>
        <end position="151"/>
    </location>
</feature>
<evidence type="ECO:0000256" key="8">
    <source>
        <dbReference type="ARBA" id="ARBA00023328"/>
    </source>
</evidence>
<keyword evidence="4 9" id="KW-0132">Cell division</keyword>
<keyword evidence="8 9" id="KW-0137">Centromere</keyword>
<dbReference type="OrthoDB" id="6353017at2759"/>
<reference evidence="12" key="1">
    <citation type="submission" date="2019-03" db="EMBL/GenBank/DDBJ databases">
        <title>Long read genome sequence of the mycoparasitic Pythium oligandrum ATCC 38472 isolated from sugarbeet rhizosphere.</title>
        <authorList>
            <person name="Gaulin E."/>
        </authorList>
    </citation>
    <scope>NUCLEOTIDE SEQUENCE</scope>
    <source>
        <strain evidence="12">ATCC 38472_TT</strain>
    </source>
</reference>
<keyword evidence="7 9" id="KW-0131">Cell cycle</keyword>
<sequence length="232" mass="27337">MGDATNFEEHAVSTDSLVQHNIATRQEIETWIKEQRSKLLNDKRDFDFQTQEAARQTTEAERKRQQLQLEHRELSAGTHDQESKVNVQQVEIEILQAERNKKEPVLRELFDQNKEKDEQLRLLLQDSENQKVSLTQQLSELQRGLQMYERLGLTFEQSNSEKIIVRFTQVDPKNPQREFSFRIRMVAESDSFVVDECHPHVAILPGLTEFLNSSADFSFFIRSMRREFKKLV</sequence>
<evidence type="ECO:0000256" key="3">
    <source>
        <dbReference type="ARBA" id="ARBA00022454"/>
    </source>
</evidence>
<evidence type="ECO:0000313" key="12">
    <source>
        <dbReference type="EMBL" id="TMW56768.1"/>
    </source>
</evidence>
<dbReference type="Gene3D" id="3.30.457.50">
    <property type="entry name" value="Chromosome segregation protein Spc25"/>
    <property type="match status" value="1"/>
</dbReference>
<evidence type="ECO:0000256" key="10">
    <source>
        <dbReference type="SAM" id="Coils"/>
    </source>
</evidence>
<comment type="similarity">
    <text evidence="2 9">Belongs to the SPC25 family.</text>
</comment>
<evidence type="ECO:0000256" key="9">
    <source>
        <dbReference type="RuleBase" id="RU367150"/>
    </source>
</evidence>
<evidence type="ECO:0000313" key="13">
    <source>
        <dbReference type="Proteomes" id="UP000794436"/>
    </source>
</evidence>
<keyword evidence="13" id="KW-1185">Reference proteome</keyword>
<protein>
    <recommendedName>
        <fullName evidence="9">Kinetochore protein SPC25</fullName>
    </recommendedName>
</protein>
<evidence type="ECO:0000256" key="7">
    <source>
        <dbReference type="ARBA" id="ARBA00023306"/>
    </source>
</evidence>
<keyword evidence="6 10" id="KW-0175">Coiled coil</keyword>
<dbReference type="PANTHER" id="PTHR14281:SF0">
    <property type="entry name" value="KINETOCHORE PROTEIN SPC25"/>
    <property type="match status" value="1"/>
</dbReference>
<evidence type="ECO:0000256" key="1">
    <source>
        <dbReference type="ARBA" id="ARBA00004584"/>
    </source>
</evidence>
<keyword evidence="3 9" id="KW-0158">Chromosome</keyword>
<dbReference type="EMBL" id="SPLM01000145">
    <property type="protein sequence ID" value="TMW56768.1"/>
    <property type="molecule type" value="Genomic_DNA"/>
</dbReference>
<evidence type="ECO:0000256" key="2">
    <source>
        <dbReference type="ARBA" id="ARBA00006379"/>
    </source>
</evidence>
<dbReference type="GO" id="GO:0031262">
    <property type="term" value="C:Ndc80 complex"/>
    <property type="evidence" value="ECO:0007669"/>
    <property type="project" value="InterPro"/>
</dbReference>
<comment type="subcellular location">
    <subcellularLocation>
        <location evidence="1">Chromosome</location>
        <location evidence="1">Centromere</location>
    </subcellularLocation>
    <subcellularLocation>
        <location evidence="9">Nucleus</location>
    </subcellularLocation>
    <subcellularLocation>
        <location evidence="9">Chromosome</location>
        <location evidence="9">Centromere</location>
        <location evidence="9">Kinetochore</location>
    </subcellularLocation>
</comment>